<name>A0AAF0V696_SOLVR</name>
<protein>
    <submittedName>
        <fullName evidence="1">Uncharacterized protein</fullName>
    </submittedName>
</protein>
<sequence>MVKTTDRGKGLCGCLSLMGDFPSWRSYWSRDHGPWCP</sequence>
<gene>
    <name evidence="1" type="ORF">MTR67_052092</name>
</gene>
<dbReference type="AlphaFoldDB" id="A0AAF0V696"/>
<accession>A0AAF0V696</accession>
<dbReference type="EMBL" id="CP133623">
    <property type="protein sequence ID" value="WMV58707.1"/>
    <property type="molecule type" value="Genomic_DNA"/>
</dbReference>
<keyword evidence="2" id="KW-1185">Reference proteome</keyword>
<dbReference type="Proteomes" id="UP001234989">
    <property type="component" value="Chromosome 12"/>
</dbReference>
<proteinExistence type="predicted"/>
<reference evidence="1" key="1">
    <citation type="submission" date="2023-08" db="EMBL/GenBank/DDBJ databases">
        <title>A de novo genome assembly of Solanum verrucosum Schlechtendal, a Mexican diploid species geographically isolated from the other diploid A-genome species in potato relatives.</title>
        <authorList>
            <person name="Hosaka K."/>
        </authorList>
    </citation>
    <scope>NUCLEOTIDE SEQUENCE</scope>
    <source>
        <tissue evidence="1">Young leaves</tissue>
    </source>
</reference>
<organism evidence="1 2">
    <name type="scientific">Solanum verrucosum</name>
    <dbReference type="NCBI Taxonomy" id="315347"/>
    <lineage>
        <taxon>Eukaryota</taxon>
        <taxon>Viridiplantae</taxon>
        <taxon>Streptophyta</taxon>
        <taxon>Embryophyta</taxon>
        <taxon>Tracheophyta</taxon>
        <taxon>Spermatophyta</taxon>
        <taxon>Magnoliopsida</taxon>
        <taxon>eudicotyledons</taxon>
        <taxon>Gunneridae</taxon>
        <taxon>Pentapetalae</taxon>
        <taxon>asterids</taxon>
        <taxon>lamiids</taxon>
        <taxon>Solanales</taxon>
        <taxon>Solanaceae</taxon>
        <taxon>Solanoideae</taxon>
        <taxon>Solaneae</taxon>
        <taxon>Solanum</taxon>
    </lineage>
</organism>
<evidence type="ECO:0000313" key="1">
    <source>
        <dbReference type="EMBL" id="WMV58707.1"/>
    </source>
</evidence>
<evidence type="ECO:0000313" key="2">
    <source>
        <dbReference type="Proteomes" id="UP001234989"/>
    </source>
</evidence>